<dbReference type="Gene3D" id="2.40.30.10">
    <property type="entry name" value="Translation factors"/>
    <property type="match status" value="2"/>
</dbReference>
<evidence type="ECO:0000256" key="8">
    <source>
        <dbReference type="ARBA" id="ARBA00022768"/>
    </source>
</evidence>
<evidence type="ECO:0000256" key="10">
    <source>
        <dbReference type="ARBA" id="ARBA00022917"/>
    </source>
</evidence>
<dbReference type="InterPro" id="IPR004161">
    <property type="entry name" value="EFTu-like_2"/>
</dbReference>
<dbReference type="GO" id="GO:0006412">
    <property type="term" value="P:translation"/>
    <property type="evidence" value="ECO:0000318"/>
    <property type="project" value="GO_Central"/>
</dbReference>
<keyword evidence="11" id="KW-0342">GTP-binding</keyword>
<dbReference type="OMA" id="ECISFIA"/>
<sequence>MGKEKFHINIVVIGHVDSGKSTTTGHLIYKLGGIDKRVIERFEKEAAEMNKRSFKYAWVLDKLKAERERGITIDIALWKFETTKYYCTVIDAPGHRDFIKNMITGTSQADCAVLIIEMDATTPKYSKARYDEIIKEVSSYLKKVGYNPDKIPFVPISGFEGDNMIERSTNLDWYKGPTLLEALDQINEPKRPSDKPLRLPLQDVYKIGGIGTVPVGRVETGMLKPGMVVTFAPSGLTTEVKSVEMHHESLVEALPGDNVGFNVKNVAVKDLKRGYVASNSKDDPAKGAANFTSQVIIMNHPGQIGNGYAPVLDCHTSHIAVKFSEILTKIDRRSGKEIEKEPKFLKNGDAGMVKMTPTKPMVVETFSEYPPLGRFAVRDMRQTVAVGVIKSVDKKHPTGAKVTKAAVKKGAK</sequence>
<protein>
    <recommendedName>
        <fullName evidence="12">Tr-type G domain-containing protein</fullName>
    </recommendedName>
</protein>
<dbReference type="eggNOG" id="KOG0052">
    <property type="taxonomic scope" value="Eukaryota"/>
</dbReference>
<dbReference type="PRINTS" id="PR00315">
    <property type="entry name" value="ELONGATNFCT"/>
</dbReference>
<dbReference type="InterPro" id="IPR050100">
    <property type="entry name" value="TRAFAC_GTPase_members"/>
</dbReference>
<dbReference type="Pfam" id="PF22594">
    <property type="entry name" value="GTP-eEF1A_C"/>
    <property type="match status" value="1"/>
</dbReference>
<dbReference type="FunFam" id="2.40.30.10:FF:000003">
    <property type="entry name" value="Elongation factor 1-alpha"/>
    <property type="match status" value="1"/>
</dbReference>
<keyword evidence="5" id="KW-0963">Cytoplasm</keyword>
<reference evidence="13" key="3">
    <citation type="submission" date="2023-03" db="UniProtKB">
        <authorList>
            <consortium name="EnsemblPlants"/>
        </authorList>
    </citation>
    <scope>IDENTIFICATION</scope>
    <source>
        <strain evidence="13">cv. Chiifu-401-42</strain>
    </source>
</reference>
<dbReference type="GO" id="GO:0003729">
    <property type="term" value="F:mRNA binding"/>
    <property type="evidence" value="ECO:0007669"/>
    <property type="project" value="UniProtKB-ARBA"/>
</dbReference>
<evidence type="ECO:0000256" key="5">
    <source>
        <dbReference type="ARBA" id="ARBA00022490"/>
    </source>
</evidence>
<dbReference type="GO" id="GO:0003746">
    <property type="term" value="F:translation elongation factor activity"/>
    <property type="evidence" value="ECO:0000318"/>
    <property type="project" value="GO_Central"/>
</dbReference>
<keyword evidence="8" id="KW-0251">Elongation factor</keyword>
<dbReference type="FunFam" id="3.40.50.300:FF:001857">
    <property type="entry name" value="Elongation factor 1-alpha"/>
    <property type="match status" value="1"/>
</dbReference>
<comment type="function">
    <text evidence="1">This protein promotes the GTP-dependent binding of aminoacyl-tRNA to the A-site of ribosomes during protein biosynthesis.</text>
</comment>
<evidence type="ECO:0000256" key="9">
    <source>
        <dbReference type="ARBA" id="ARBA00022843"/>
    </source>
</evidence>
<dbReference type="STRING" id="51351.M4DUQ8"/>
<dbReference type="InterPro" id="IPR009000">
    <property type="entry name" value="Transl_B-barrel_sf"/>
</dbReference>
<evidence type="ECO:0000256" key="2">
    <source>
        <dbReference type="ARBA" id="ARBA00004496"/>
    </source>
</evidence>
<keyword evidence="9" id="KW-0832">Ubl conjugation</keyword>
<dbReference type="GO" id="GO:0005525">
    <property type="term" value="F:GTP binding"/>
    <property type="evidence" value="ECO:0007669"/>
    <property type="project" value="UniProtKB-KW"/>
</dbReference>
<dbReference type="InterPro" id="IPR054696">
    <property type="entry name" value="GTP-eEF1A_C"/>
</dbReference>
<dbReference type="SUPFAM" id="SSF52540">
    <property type="entry name" value="P-loop containing nucleoside triphosphate hydrolases"/>
    <property type="match status" value="1"/>
</dbReference>
<dbReference type="PROSITE" id="PS51722">
    <property type="entry name" value="G_TR_2"/>
    <property type="match status" value="1"/>
</dbReference>
<dbReference type="InterPro" id="IPR031157">
    <property type="entry name" value="G_TR_CS"/>
</dbReference>
<keyword evidence="6" id="KW-1017">Isopeptide bond</keyword>
<evidence type="ECO:0000313" key="13">
    <source>
        <dbReference type="EnsemblPlants" id="Bra020251.1-P"/>
    </source>
</evidence>
<dbReference type="InParanoid" id="M4DUQ8"/>
<dbReference type="Proteomes" id="UP000011750">
    <property type="component" value="Chromosome A02"/>
</dbReference>
<dbReference type="GO" id="GO:0005737">
    <property type="term" value="C:cytoplasm"/>
    <property type="evidence" value="ECO:0007669"/>
    <property type="project" value="UniProtKB-SubCell"/>
</dbReference>
<dbReference type="SUPFAM" id="SSF50465">
    <property type="entry name" value="EF-Tu/eEF-1alpha/eIF2-gamma C-terminal domain"/>
    <property type="match status" value="1"/>
</dbReference>
<dbReference type="Gene3D" id="3.40.50.300">
    <property type="entry name" value="P-loop containing nucleotide triphosphate hydrolases"/>
    <property type="match status" value="2"/>
</dbReference>
<feature type="domain" description="Tr-type G" evidence="12">
    <location>
        <begin position="5"/>
        <end position="193"/>
    </location>
</feature>
<name>M4DUQ8_BRACM</name>
<comment type="subcellular location">
    <subcellularLocation>
        <location evidence="2">Cytoplasm</location>
    </subcellularLocation>
</comment>
<dbReference type="InterPro" id="IPR027417">
    <property type="entry name" value="P-loop_NTPase"/>
</dbReference>
<evidence type="ECO:0000256" key="7">
    <source>
        <dbReference type="ARBA" id="ARBA00022741"/>
    </source>
</evidence>
<evidence type="ECO:0000256" key="4">
    <source>
        <dbReference type="ARBA" id="ARBA00022481"/>
    </source>
</evidence>
<organism evidence="13 14">
    <name type="scientific">Brassica campestris</name>
    <name type="common">Field mustard</name>
    <dbReference type="NCBI Taxonomy" id="3711"/>
    <lineage>
        <taxon>Eukaryota</taxon>
        <taxon>Viridiplantae</taxon>
        <taxon>Streptophyta</taxon>
        <taxon>Embryophyta</taxon>
        <taxon>Tracheophyta</taxon>
        <taxon>Spermatophyta</taxon>
        <taxon>Magnoliopsida</taxon>
        <taxon>eudicotyledons</taxon>
        <taxon>Gunneridae</taxon>
        <taxon>Pentapetalae</taxon>
        <taxon>rosids</taxon>
        <taxon>malvids</taxon>
        <taxon>Brassicales</taxon>
        <taxon>Brassicaceae</taxon>
        <taxon>Brassiceae</taxon>
        <taxon>Brassica</taxon>
    </lineage>
</organism>
<dbReference type="EnsemblPlants" id="Bra020251.1">
    <property type="protein sequence ID" value="Bra020251.1-P"/>
    <property type="gene ID" value="Bra020251"/>
</dbReference>
<reference evidence="13 14" key="1">
    <citation type="journal article" date="2011" name="Nat. Genet.">
        <title>The genome of the mesopolyploid crop species Brassica rapa.</title>
        <authorList>
            <consortium name="Brassica rapa Genome Sequencing Project Consortium"/>
            <person name="Wang X."/>
            <person name="Wang H."/>
            <person name="Wang J."/>
            <person name="Sun R."/>
            <person name="Wu J."/>
            <person name="Liu S."/>
            <person name="Bai Y."/>
            <person name="Mun J.H."/>
            <person name="Bancroft I."/>
            <person name="Cheng F."/>
            <person name="Huang S."/>
            <person name="Li X."/>
            <person name="Hua W."/>
            <person name="Wang J."/>
            <person name="Wang X."/>
            <person name="Freeling M."/>
            <person name="Pires J.C."/>
            <person name="Paterson A.H."/>
            <person name="Chalhoub B."/>
            <person name="Wang B."/>
            <person name="Hayward A."/>
            <person name="Sharpe A.G."/>
            <person name="Park B.S."/>
            <person name="Weisshaar B."/>
            <person name="Liu B."/>
            <person name="Li B."/>
            <person name="Liu B."/>
            <person name="Tong C."/>
            <person name="Song C."/>
            <person name="Duran C."/>
            <person name="Peng C."/>
            <person name="Geng C."/>
            <person name="Koh C."/>
            <person name="Lin C."/>
            <person name="Edwards D."/>
            <person name="Mu D."/>
            <person name="Shen D."/>
            <person name="Soumpourou E."/>
            <person name="Li F."/>
            <person name="Fraser F."/>
            <person name="Conant G."/>
            <person name="Lassalle G."/>
            <person name="King G.J."/>
            <person name="Bonnema G."/>
            <person name="Tang H."/>
            <person name="Wang H."/>
            <person name="Belcram H."/>
            <person name="Zhou H."/>
            <person name="Hirakawa H."/>
            <person name="Abe H."/>
            <person name="Guo H."/>
            <person name="Wang H."/>
            <person name="Jin H."/>
            <person name="Parkin I.A."/>
            <person name="Batley J."/>
            <person name="Kim J.S."/>
            <person name="Just J."/>
            <person name="Li J."/>
            <person name="Xu J."/>
            <person name="Deng J."/>
            <person name="Kim J.A."/>
            <person name="Li J."/>
            <person name="Yu J."/>
            <person name="Meng J."/>
            <person name="Wang J."/>
            <person name="Min J."/>
            <person name="Poulain J."/>
            <person name="Wang J."/>
            <person name="Hatakeyama K."/>
            <person name="Wu K."/>
            <person name="Wang L."/>
            <person name="Fang L."/>
            <person name="Trick M."/>
            <person name="Links M.G."/>
            <person name="Zhao M."/>
            <person name="Jin M."/>
            <person name="Ramchiary N."/>
            <person name="Drou N."/>
            <person name="Berkman P.J."/>
            <person name="Cai Q."/>
            <person name="Huang Q."/>
            <person name="Li R."/>
            <person name="Tabata S."/>
            <person name="Cheng S."/>
            <person name="Zhang S."/>
            <person name="Zhang S."/>
            <person name="Huang S."/>
            <person name="Sato S."/>
            <person name="Sun S."/>
            <person name="Kwon S.J."/>
            <person name="Choi S.R."/>
            <person name="Lee T.H."/>
            <person name="Fan W."/>
            <person name="Zhao X."/>
            <person name="Tan X."/>
            <person name="Xu X."/>
            <person name="Wang Y."/>
            <person name="Qiu Y."/>
            <person name="Yin Y."/>
            <person name="Li Y."/>
            <person name="Du Y."/>
            <person name="Liao Y."/>
            <person name="Lim Y."/>
            <person name="Narusaka Y."/>
            <person name="Wang Y."/>
            <person name="Wang Z."/>
            <person name="Li Z."/>
            <person name="Wang Z."/>
            <person name="Xiong Z."/>
            <person name="Zhang Z."/>
        </authorList>
    </citation>
    <scope>NUCLEOTIDE SEQUENCE [LARGE SCALE GENOMIC DNA]</scope>
    <source>
        <strain evidence="13 14">cv. Chiifu-401-42</strain>
    </source>
</reference>
<keyword evidence="14" id="KW-1185">Reference proteome</keyword>
<dbReference type="AlphaFoldDB" id="M4DUQ8"/>
<evidence type="ECO:0000256" key="1">
    <source>
        <dbReference type="ARBA" id="ARBA00003982"/>
    </source>
</evidence>
<dbReference type="PANTHER" id="PTHR23115">
    <property type="entry name" value="TRANSLATION FACTOR"/>
    <property type="match status" value="1"/>
</dbReference>
<dbReference type="CDD" id="cd01883">
    <property type="entry name" value="EF1_alpha"/>
    <property type="match status" value="1"/>
</dbReference>
<evidence type="ECO:0000256" key="3">
    <source>
        <dbReference type="ARBA" id="ARBA00007249"/>
    </source>
</evidence>
<keyword evidence="7" id="KW-0547">Nucleotide-binding</keyword>
<dbReference type="GO" id="GO:0003924">
    <property type="term" value="F:GTPase activity"/>
    <property type="evidence" value="ECO:0000318"/>
    <property type="project" value="GO_Central"/>
</dbReference>
<dbReference type="InterPro" id="IPR000795">
    <property type="entry name" value="T_Tr_GTP-bd_dom"/>
</dbReference>
<dbReference type="Gramene" id="Bra020251.1">
    <property type="protein sequence ID" value="Bra020251.1-P"/>
    <property type="gene ID" value="Bra020251"/>
</dbReference>
<dbReference type="PROSITE" id="PS00301">
    <property type="entry name" value="G_TR_1"/>
    <property type="match status" value="1"/>
</dbReference>
<dbReference type="SUPFAM" id="SSF50447">
    <property type="entry name" value="Translation proteins"/>
    <property type="match status" value="1"/>
</dbReference>
<comment type="similarity">
    <text evidence="3">Belongs to the TRAFAC class translation factor GTPase superfamily. Classic translation factor GTPase family. EF-Tu/EF-1A subfamily.</text>
</comment>
<proteinExistence type="inferred from homology"/>
<evidence type="ECO:0000256" key="11">
    <source>
        <dbReference type="ARBA" id="ARBA00023134"/>
    </source>
</evidence>
<reference evidence="13 14" key="2">
    <citation type="journal article" date="2018" name="Hortic Res">
        <title>Improved Brassica rapa reference genome by single-molecule sequencing and chromosome conformation capture technologies.</title>
        <authorList>
            <person name="Zhang L."/>
            <person name="Cai X."/>
            <person name="Wu J."/>
            <person name="Liu M."/>
            <person name="Grob S."/>
            <person name="Cheng F."/>
            <person name="Liang J."/>
            <person name="Cai C."/>
            <person name="Liu Z."/>
            <person name="Liu B."/>
            <person name="Wang F."/>
            <person name="Li S."/>
            <person name="Liu F."/>
            <person name="Li X."/>
            <person name="Cheng L."/>
            <person name="Yang W."/>
            <person name="Li M.H."/>
            <person name="Grossniklaus U."/>
            <person name="Zheng H."/>
            <person name="Wang X."/>
        </authorList>
    </citation>
    <scope>NUCLEOTIDE SEQUENCE [LARGE SCALE GENOMIC DNA]</scope>
    <source>
        <strain evidence="13 14">cv. Chiifu-401-42</strain>
    </source>
</reference>
<keyword evidence="10" id="KW-0648">Protein biosynthesis</keyword>
<evidence type="ECO:0000313" key="14">
    <source>
        <dbReference type="Proteomes" id="UP000011750"/>
    </source>
</evidence>
<evidence type="ECO:0000259" key="12">
    <source>
        <dbReference type="PROSITE" id="PS51722"/>
    </source>
</evidence>
<dbReference type="InterPro" id="IPR009001">
    <property type="entry name" value="Transl_elong_EF1A/Init_IF2_C"/>
</dbReference>
<evidence type="ECO:0000256" key="6">
    <source>
        <dbReference type="ARBA" id="ARBA00022499"/>
    </source>
</evidence>
<dbReference type="CDD" id="cd03705">
    <property type="entry name" value="EF1_alpha_III"/>
    <property type="match status" value="1"/>
</dbReference>
<accession>M4DUQ8</accession>
<dbReference type="Pfam" id="PF00009">
    <property type="entry name" value="GTP_EFTU"/>
    <property type="match status" value="1"/>
</dbReference>
<dbReference type="FunFam" id="2.40.30.10:FF:000005">
    <property type="entry name" value="Elongation factor 1-alpha"/>
    <property type="match status" value="1"/>
</dbReference>
<dbReference type="HOGENOM" id="CLU_007265_3_5_1"/>
<keyword evidence="4" id="KW-0488">Methylation</keyword>
<dbReference type="CDD" id="cd03693">
    <property type="entry name" value="EF1_alpha_II"/>
    <property type="match status" value="1"/>
</dbReference>
<dbReference type="GO" id="GO:0006414">
    <property type="term" value="P:translational elongation"/>
    <property type="evidence" value="ECO:0000318"/>
    <property type="project" value="GO_Central"/>
</dbReference>
<dbReference type="Pfam" id="PF03144">
    <property type="entry name" value="GTP_EFTU_D2"/>
    <property type="match status" value="1"/>
</dbReference>